<feature type="transmembrane region" description="Helical" evidence="6">
    <location>
        <begin position="68"/>
        <end position="92"/>
    </location>
</feature>
<evidence type="ECO:0000256" key="1">
    <source>
        <dbReference type="ARBA" id="ARBA00004141"/>
    </source>
</evidence>
<feature type="transmembrane region" description="Helical" evidence="6">
    <location>
        <begin position="243"/>
        <end position="265"/>
    </location>
</feature>
<dbReference type="HOGENOM" id="CLU_041771_2_3_0"/>
<comment type="similarity">
    <text evidence="2">Belongs to the autoinducer-2 exporter (AI-2E) (TC 2.A.86) family.</text>
</comment>
<sequence>MDDQPLVPDGRTERRSFLIALGLVTAAFVWLLRPFWGTLFWACALAVLCAPLYRRFQKATGWRSSPSAAVTLAVVAVAVIGPLCLFAASFFAQATSIYRDVQSGAIDLSQYSLRVRQSFPVVQAALTRLGLGGSSLSEGMTSAVLAAGRFVTQNAVSLGQGALGLFADSCLALYMAFFLIRDGGSLAEILIKALPLGDKRERRLFETFVGVIRSTVKGNVLMAFLHGVIGAVTLGFLGMNGLLLWGVAMGVLSLVPLVGTAVVWLPLSIYMASSGNWTGCFFLAGVEIAAMVGVDNVLRPAMVGRSLQMPDYLVLLSTLGGLASFGLGGMIAGPLVAALFVSAWKIFMGELNDR</sequence>
<feature type="transmembrane region" description="Helical" evidence="6">
    <location>
        <begin position="277"/>
        <end position="294"/>
    </location>
</feature>
<gene>
    <name evidence="7" type="ORF">JonanDRAFT_1493</name>
</gene>
<keyword evidence="5 6" id="KW-0472">Membrane</keyword>
<dbReference type="RefSeq" id="WP_008519659.1">
    <property type="nucleotide sequence ID" value="NZ_CM001376.1"/>
</dbReference>
<organism evidence="7 8">
    <name type="scientific">Jonquetella anthropi DSM 22815</name>
    <dbReference type="NCBI Taxonomy" id="885272"/>
    <lineage>
        <taxon>Bacteria</taxon>
        <taxon>Thermotogati</taxon>
        <taxon>Synergistota</taxon>
        <taxon>Synergistia</taxon>
        <taxon>Synergistales</taxon>
        <taxon>Dethiosulfovibrionaceae</taxon>
        <taxon>Jonquetella</taxon>
    </lineage>
</organism>
<proteinExistence type="inferred from homology"/>
<protein>
    <submittedName>
        <fullName evidence="7">Putative permease</fullName>
    </submittedName>
</protein>
<accession>H0UJ28</accession>
<feature type="transmembrane region" description="Helical" evidence="6">
    <location>
        <begin position="16"/>
        <end position="32"/>
    </location>
</feature>
<feature type="transmembrane region" description="Helical" evidence="6">
    <location>
        <begin position="314"/>
        <end position="344"/>
    </location>
</feature>
<evidence type="ECO:0000256" key="4">
    <source>
        <dbReference type="ARBA" id="ARBA00022989"/>
    </source>
</evidence>
<dbReference type="OrthoDB" id="5298283at2"/>
<feature type="transmembrane region" description="Helical" evidence="6">
    <location>
        <begin position="220"/>
        <end position="237"/>
    </location>
</feature>
<dbReference type="STRING" id="885272.JonanDRAFT_1493"/>
<dbReference type="Proteomes" id="UP000003806">
    <property type="component" value="Chromosome"/>
</dbReference>
<dbReference type="InterPro" id="IPR002549">
    <property type="entry name" value="AI-2E-like"/>
</dbReference>
<evidence type="ECO:0000256" key="5">
    <source>
        <dbReference type="ARBA" id="ARBA00023136"/>
    </source>
</evidence>
<keyword evidence="8" id="KW-1185">Reference proteome</keyword>
<dbReference type="GO" id="GO:0016020">
    <property type="term" value="C:membrane"/>
    <property type="evidence" value="ECO:0007669"/>
    <property type="project" value="UniProtKB-SubCell"/>
</dbReference>
<evidence type="ECO:0000256" key="2">
    <source>
        <dbReference type="ARBA" id="ARBA00009773"/>
    </source>
</evidence>
<dbReference type="eggNOG" id="COG0628">
    <property type="taxonomic scope" value="Bacteria"/>
</dbReference>
<dbReference type="AlphaFoldDB" id="H0UJ28"/>
<evidence type="ECO:0000313" key="8">
    <source>
        <dbReference type="Proteomes" id="UP000003806"/>
    </source>
</evidence>
<dbReference type="EMBL" id="CM001376">
    <property type="protein sequence ID" value="EHM13855.1"/>
    <property type="molecule type" value="Genomic_DNA"/>
</dbReference>
<dbReference type="Pfam" id="PF01594">
    <property type="entry name" value="AI-2E_transport"/>
    <property type="match status" value="1"/>
</dbReference>
<evidence type="ECO:0000256" key="3">
    <source>
        <dbReference type="ARBA" id="ARBA00022692"/>
    </source>
</evidence>
<name>H0UJ28_9BACT</name>
<reference evidence="7 8" key="1">
    <citation type="submission" date="2011-11" db="EMBL/GenBank/DDBJ databases">
        <title>The Noncontiguous Finished genome of Jonquetella anthropi DSM 22815.</title>
        <authorList>
            <consortium name="US DOE Joint Genome Institute (JGI-PGF)"/>
            <person name="Lucas S."/>
            <person name="Copeland A."/>
            <person name="Lapidus A."/>
            <person name="Glavina del Rio T."/>
            <person name="Dalin E."/>
            <person name="Tice H."/>
            <person name="Bruce D."/>
            <person name="Goodwin L."/>
            <person name="Pitluck S."/>
            <person name="Peters L."/>
            <person name="Mikhailova N."/>
            <person name="Held B."/>
            <person name="Kyrpides N."/>
            <person name="Mavromatis K."/>
            <person name="Ivanova N."/>
            <person name="Markowitz V."/>
            <person name="Cheng J.-F."/>
            <person name="Hugenholtz P."/>
            <person name="Woyke T."/>
            <person name="Wu D."/>
            <person name="Gronow S."/>
            <person name="Wellnitz S."/>
            <person name="Brambilla E."/>
            <person name="Klenk H.-P."/>
            <person name="Eisen J.A."/>
        </authorList>
    </citation>
    <scope>NUCLEOTIDE SEQUENCE [LARGE SCALE GENOMIC DNA]</scope>
    <source>
        <strain evidence="7 8">DSM 22815</strain>
    </source>
</reference>
<evidence type="ECO:0000313" key="7">
    <source>
        <dbReference type="EMBL" id="EHM13855.1"/>
    </source>
</evidence>
<keyword evidence="4 6" id="KW-1133">Transmembrane helix</keyword>
<comment type="subcellular location">
    <subcellularLocation>
        <location evidence="1">Membrane</location>
        <topology evidence="1">Multi-pass membrane protein</topology>
    </subcellularLocation>
</comment>
<evidence type="ECO:0000256" key="6">
    <source>
        <dbReference type="SAM" id="Phobius"/>
    </source>
</evidence>
<keyword evidence="3 6" id="KW-0812">Transmembrane</keyword>
<dbReference type="PANTHER" id="PTHR21716:SF4">
    <property type="entry name" value="TRANSMEMBRANE PROTEIN 245"/>
    <property type="match status" value="1"/>
</dbReference>
<feature type="transmembrane region" description="Helical" evidence="6">
    <location>
        <begin position="38"/>
        <end position="56"/>
    </location>
</feature>
<dbReference type="PANTHER" id="PTHR21716">
    <property type="entry name" value="TRANSMEMBRANE PROTEIN"/>
    <property type="match status" value="1"/>
</dbReference>